<evidence type="ECO:0000313" key="4">
    <source>
        <dbReference type="Proteomes" id="UP000254230"/>
    </source>
</evidence>
<reference evidence="2 4" key="2">
    <citation type="submission" date="2018-06" db="EMBL/GenBank/DDBJ databases">
        <authorList>
            <consortium name="Pathogen Informatics"/>
            <person name="Doyle S."/>
        </authorList>
    </citation>
    <scope>NUCLEOTIDE SEQUENCE [LARGE SCALE GENOMIC DNA]</scope>
    <source>
        <strain evidence="2 4">NCTC12376</strain>
    </source>
</reference>
<dbReference type="EMBL" id="LNYR01000006">
    <property type="protein sequence ID" value="KTD52826.1"/>
    <property type="molecule type" value="Genomic_DNA"/>
</dbReference>
<sequence length="262" mass="29652">MPNLLSFLGVPVQQQNLIDEPIFLEESSDFKPHVFRVALANIKSEDVLAQYLDKQAKLYPREYREAIQAYFKEKLANRTGLMRHVSFFDAENKSTLSFGTVVQGFKDLGFEPLSAYLNTLLVIGGGIAGTKKVKPPVEEVHDLTHPKSHTAIFNQNVANPNHEAHEDRVESMINQLMNGREILQQEDIDGLVEQLGKKRSKTCTDELLRALLRPLQRVAFTNIMNLCGGALTRQNLYDFFMGTLFYAVAEPTSIAHRVMTMR</sequence>
<organism evidence="2 4">
    <name type="scientific">Legionella quateirensis</name>
    <dbReference type="NCBI Taxonomy" id="45072"/>
    <lineage>
        <taxon>Bacteria</taxon>
        <taxon>Pseudomonadati</taxon>
        <taxon>Pseudomonadota</taxon>
        <taxon>Gammaproteobacteria</taxon>
        <taxon>Legionellales</taxon>
        <taxon>Legionellaceae</taxon>
        <taxon>Legionella</taxon>
    </lineage>
</organism>
<dbReference type="AlphaFoldDB" id="A0A378L0D0"/>
<protein>
    <submittedName>
        <fullName evidence="2">Uncharacterized protein</fullName>
    </submittedName>
</protein>
<dbReference type="Proteomes" id="UP000054639">
    <property type="component" value="Unassembled WGS sequence"/>
</dbReference>
<evidence type="ECO:0000313" key="3">
    <source>
        <dbReference type="Proteomes" id="UP000054639"/>
    </source>
</evidence>
<reference evidence="1 3" key="1">
    <citation type="submission" date="2015-11" db="EMBL/GenBank/DDBJ databases">
        <title>Genomic analysis of 38 Legionella species identifies large and diverse effector repertoires.</title>
        <authorList>
            <person name="Burstein D."/>
            <person name="Amaro F."/>
            <person name="Zusman T."/>
            <person name="Lifshitz Z."/>
            <person name="Cohen O."/>
            <person name="Gilbert J.A."/>
            <person name="Pupko T."/>
            <person name="Shuman H.A."/>
            <person name="Segal G."/>
        </authorList>
    </citation>
    <scope>NUCLEOTIDE SEQUENCE [LARGE SCALE GENOMIC DNA]</scope>
    <source>
        <strain evidence="1 3">ATCC 49507</strain>
    </source>
</reference>
<dbReference type="RefSeq" id="WP_058472859.1">
    <property type="nucleotide sequence ID" value="NZ_CAAAIL010000011.1"/>
</dbReference>
<accession>A0A378L0D0</accession>
<keyword evidence="3" id="KW-1185">Reference proteome</keyword>
<dbReference type="OrthoDB" id="5648729at2"/>
<dbReference type="Proteomes" id="UP000254230">
    <property type="component" value="Unassembled WGS sequence"/>
</dbReference>
<proteinExistence type="predicted"/>
<gene>
    <name evidence="1" type="ORF">Lqua_0659</name>
    <name evidence="2" type="ORF">NCTC12376_03079</name>
</gene>
<evidence type="ECO:0000313" key="2">
    <source>
        <dbReference type="EMBL" id="STY19247.1"/>
    </source>
</evidence>
<dbReference type="EMBL" id="UGOW01000001">
    <property type="protein sequence ID" value="STY19247.1"/>
    <property type="molecule type" value="Genomic_DNA"/>
</dbReference>
<name>A0A378L0D0_9GAMM</name>
<evidence type="ECO:0000313" key="1">
    <source>
        <dbReference type="EMBL" id="KTD52826.1"/>
    </source>
</evidence>